<dbReference type="EMBL" id="KZ345997">
    <property type="protein sequence ID" value="PIO71285.1"/>
    <property type="molecule type" value="Genomic_DNA"/>
</dbReference>
<sequence length="397" mass="44634">MFELRLFTSAEVMTALAEVVKFDEKATMQNHNAAAPIIVTMESQETRGVEFSGIQERNSILVTTENRKILIENYRRVSENEHKCVLGINRDKYKFDTISLNREGLVGLGSPRMCSVLLQKDKYIDSYIGMITPDVREMSSALENEYVHTAYSRLATYQKKDHRPSSPRIWPNVRKFLESQASGSTVIDVGCGEAKYTCSSVLVLGVDTCADALIGRTQRSHDCLDLLLADALTLPFRNNTADAVLNVSVLHHLSTATRRKAALEGRLPRVKFHKDSTKEQRVIQDSIPIAVHENEPSPCSKNWFGSLFNKIPSIRPLFTFVKPDDATTRTPPPAAPKFLPNAKQSLITGRRLATLLISVEEQLADEITQKILHEALTETMASLREFSKKPGQWWKAY</sequence>
<dbReference type="GO" id="GO:0106335">
    <property type="term" value="F:tRNA (5-carboxymethyluridine(34)-5-O)-methyltransferase activity"/>
    <property type="evidence" value="ECO:0007669"/>
    <property type="project" value="TreeGrafter"/>
</dbReference>
<evidence type="ECO:0000256" key="1">
    <source>
        <dbReference type="ARBA" id="ARBA00022603"/>
    </source>
</evidence>
<keyword evidence="2" id="KW-0808">Transferase</keyword>
<evidence type="ECO:0000313" key="4">
    <source>
        <dbReference type="EMBL" id="PIO71285.1"/>
    </source>
</evidence>
<dbReference type="GO" id="GO:0005737">
    <property type="term" value="C:cytoplasm"/>
    <property type="evidence" value="ECO:0007669"/>
    <property type="project" value="TreeGrafter"/>
</dbReference>
<protein>
    <recommendedName>
        <fullName evidence="3">Methyltransferase type 11 domain-containing protein</fullName>
    </recommendedName>
</protein>
<dbReference type="PANTHER" id="PTHR13069:SF34">
    <property type="entry name" value="METHYLTRANSFERASE TYPE 11 DOMAIN-CONTAINING PROTEIN"/>
    <property type="match status" value="1"/>
</dbReference>
<dbReference type="Pfam" id="PF08241">
    <property type="entry name" value="Methyltransf_11"/>
    <property type="match status" value="1"/>
</dbReference>
<dbReference type="SUPFAM" id="SSF53335">
    <property type="entry name" value="S-adenosyl-L-methionine-dependent methyltransferases"/>
    <property type="match status" value="1"/>
</dbReference>
<dbReference type="GO" id="GO:0002098">
    <property type="term" value="P:tRNA wobble uridine modification"/>
    <property type="evidence" value="ECO:0007669"/>
    <property type="project" value="TreeGrafter"/>
</dbReference>
<dbReference type="InterPro" id="IPR051422">
    <property type="entry name" value="AlkB_tRNA_MeTrf/Diox"/>
</dbReference>
<dbReference type="GO" id="GO:0030488">
    <property type="term" value="P:tRNA methylation"/>
    <property type="evidence" value="ECO:0007669"/>
    <property type="project" value="TreeGrafter"/>
</dbReference>
<dbReference type="OrthoDB" id="271595at2759"/>
<name>A0A2G9UM16_TELCI</name>
<reference evidence="4 5" key="1">
    <citation type="submission" date="2015-09" db="EMBL/GenBank/DDBJ databases">
        <title>Draft genome of the parasitic nematode Teladorsagia circumcincta isolate WARC Sus (inbred).</title>
        <authorList>
            <person name="Mitreva M."/>
        </authorList>
    </citation>
    <scope>NUCLEOTIDE SEQUENCE [LARGE SCALE GENOMIC DNA]</scope>
    <source>
        <strain evidence="4 5">S</strain>
    </source>
</reference>
<dbReference type="PANTHER" id="PTHR13069">
    <property type="entry name" value="ALKYLATED DNA REPAIR PROTEIN ALKB HOMOLOG 8"/>
    <property type="match status" value="1"/>
</dbReference>
<evidence type="ECO:0000259" key="3">
    <source>
        <dbReference type="Pfam" id="PF08241"/>
    </source>
</evidence>
<dbReference type="GO" id="GO:0005634">
    <property type="term" value="C:nucleus"/>
    <property type="evidence" value="ECO:0007669"/>
    <property type="project" value="TreeGrafter"/>
</dbReference>
<dbReference type="InterPro" id="IPR013216">
    <property type="entry name" value="Methyltransf_11"/>
</dbReference>
<keyword evidence="5" id="KW-1185">Reference proteome</keyword>
<organism evidence="4 5">
    <name type="scientific">Teladorsagia circumcincta</name>
    <name type="common">Brown stomach worm</name>
    <name type="synonym">Ostertagia circumcincta</name>
    <dbReference type="NCBI Taxonomy" id="45464"/>
    <lineage>
        <taxon>Eukaryota</taxon>
        <taxon>Metazoa</taxon>
        <taxon>Ecdysozoa</taxon>
        <taxon>Nematoda</taxon>
        <taxon>Chromadorea</taxon>
        <taxon>Rhabditida</taxon>
        <taxon>Rhabditina</taxon>
        <taxon>Rhabditomorpha</taxon>
        <taxon>Strongyloidea</taxon>
        <taxon>Trichostrongylidae</taxon>
        <taxon>Teladorsagia</taxon>
    </lineage>
</organism>
<dbReference type="GO" id="GO:0008757">
    <property type="term" value="F:S-adenosylmethionine-dependent methyltransferase activity"/>
    <property type="evidence" value="ECO:0007669"/>
    <property type="project" value="InterPro"/>
</dbReference>
<dbReference type="Proteomes" id="UP000230423">
    <property type="component" value="Unassembled WGS sequence"/>
</dbReference>
<accession>A0A2G9UM16</accession>
<dbReference type="Gene3D" id="3.40.50.150">
    <property type="entry name" value="Vaccinia Virus protein VP39"/>
    <property type="match status" value="1"/>
</dbReference>
<gene>
    <name evidence="4" type="ORF">TELCIR_06819</name>
</gene>
<evidence type="ECO:0000256" key="2">
    <source>
        <dbReference type="ARBA" id="ARBA00022679"/>
    </source>
</evidence>
<feature type="domain" description="Methyltransferase type 11" evidence="3">
    <location>
        <begin position="187"/>
        <end position="258"/>
    </location>
</feature>
<dbReference type="AlphaFoldDB" id="A0A2G9UM16"/>
<dbReference type="InterPro" id="IPR029063">
    <property type="entry name" value="SAM-dependent_MTases_sf"/>
</dbReference>
<dbReference type="GO" id="GO:0000049">
    <property type="term" value="F:tRNA binding"/>
    <property type="evidence" value="ECO:0007669"/>
    <property type="project" value="TreeGrafter"/>
</dbReference>
<evidence type="ECO:0000313" key="5">
    <source>
        <dbReference type="Proteomes" id="UP000230423"/>
    </source>
</evidence>
<proteinExistence type="predicted"/>
<keyword evidence="1" id="KW-0489">Methyltransferase</keyword>